<dbReference type="Pfam" id="PF08241">
    <property type="entry name" value="Methyltransf_11"/>
    <property type="match status" value="1"/>
</dbReference>
<dbReference type="SUPFAM" id="SSF53335">
    <property type="entry name" value="S-adenosyl-L-methionine-dependent methyltransferases"/>
    <property type="match status" value="1"/>
</dbReference>
<proteinExistence type="predicted"/>
<reference evidence="2 3" key="1">
    <citation type="submission" date="2018-10" db="EMBL/GenBank/DDBJ databases">
        <title>Genomic Encyclopedia of Archaeal and Bacterial Type Strains, Phase II (KMG-II): from individual species to whole genera.</title>
        <authorList>
            <person name="Goeker M."/>
        </authorList>
    </citation>
    <scope>NUCLEOTIDE SEQUENCE [LARGE SCALE GENOMIC DNA]</scope>
    <source>
        <strain evidence="2 3">DSM 29317</strain>
    </source>
</reference>
<comment type="caution">
    <text evidence="2">The sequence shown here is derived from an EMBL/GenBank/DDBJ whole genome shotgun (WGS) entry which is preliminary data.</text>
</comment>
<dbReference type="InterPro" id="IPR013216">
    <property type="entry name" value="Methyltransf_11"/>
</dbReference>
<dbReference type="Gene3D" id="3.40.50.150">
    <property type="entry name" value="Vaccinia Virus protein VP39"/>
    <property type="match status" value="1"/>
</dbReference>
<accession>A0A497Z4Q4</accession>
<sequence length="268" mass="28956">MVVDATQDELQAGRGYEAFFVPALFAPWCDHIIGGAGIVEGAHVLDIACGTGVLTRAAHACSGHSGRVVGLDPAPGMIATAKEVEPDVEWVLGSAEDLPFANGSFEFVISQFGMMFFQDLHQAAREMYRVTKPGGRLAVAIWHTIDQNPAYRDIVAVLEEYVSPEAANSVRLPFSLGDPDEVATILSQAGFDDIAFETKSEQATFPSTRTMVEVELRGWLPLFDMHLSEEKIADVLTLSDVSLSKYATPSGKAAFPTTAYIMTAQKPE</sequence>
<dbReference type="InterPro" id="IPR029063">
    <property type="entry name" value="SAM-dependent_MTases_sf"/>
</dbReference>
<dbReference type="GO" id="GO:0032259">
    <property type="term" value="P:methylation"/>
    <property type="evidence" value="ECO:0007669"/>
    <property type="project" value="UniProtKB-KW"/>
</dbReference>
<keyword evidence="3" id="KW-1185">Reference proteome</keyword>
<keyword evidence="2" id="KW-0489">Methyltransferase</keyword>
<dbReference type="EMBL" id="RCCT01000004">
    <property type="protein sequence ID" value="RLK03429.1"/>
    <property type="molecule type" value="Genomic_DNA"/>
</dbReference>
<feature type="domain" description="Methyltransferase type 11" evidence="1">
    <location>
        <begin position="45"/>
        <end position="138"/>
    </location>
</feature>
<dbReference type="PANTHER" id="PTHR43591">
    <property type="entry name" value="METHYLTRANSFERASE"/>
    <property type="match status" value="1"/>
</dbReference>
<dbReference type="RefSeq" id="WP_010443216.1">
    <property type="nucleotide sequence ID" value="NZ_AEYW01000022.1"/>
</dbReference>
<evidence type="ECO:0000313" key="3">
    <source>
        <dbReference type="Proteomes" id="UP000271700"/>
    </source>
</evidence>
<organism evidence="2 3">
    <name type="scientific">Ruegeria conchae</name>
    <dbReference type="NCBI Taxonomy" id="981384"/>
    <lineage>
        <taxon>Bacteria</taxon>
        <taxon>Pseudomonadati</taxon>
        <taxon>Pseudomonadota</taxon>
        <taxon>Alphaproteobacteria</taxon>
        <taxon>Rhodobacterales</taxon>
        <taxon>Roseobacteraceae</taxon>
        <taxon>Ruegeria</taxon>
    </lineage>
</organism>
<evidence type="ECO:0000313" key="2">
    <source>
        <dbReference type="EMBL" id="RLK03429.1"/>
    </source>
</evidence>
<gene>
    <name evidence="2" type="ORF">CLV75_2796</name>
</gene>
<keyword evidence="2" id="KW-0830">Ubiquinone</keyword>
<protein>
    <submittedName>
        <fullName evidence="2">Ubiquinone/menaquinone biosynthesis C-methylase UbiE</fullName>
    </submittedName>
</protein>
<dbReference type="AlphaFoldDB" id="A0A497Z4Q4"/>
<evidence type="ECO:0000259" key="1">
    <source>
        <dbReference type="Pfam" id="PF08241"/>
    </source>
</evidence>
<dbReference type="GO" id="GO:0008757">
    <property type="term" value="F:S-adenosylmethionine-dependent methyltransferase activity"/>
    <property type="evidence" value="ECO:0007669"/>
    <property type="project" value="InterPro"/>
</dbReference>
<dbReference type="Proteomes" id="UP000271700">
    <property type="component" value="Unassembled WGS sequence"/>
</dbReference>
<dbReference type="STRING" id="981384.GCA_000192475_00835"/>
<dbReference type="PANTHER" id="PTHR43591:SF24">
    <property type="entry name" value="2-METHOXY-6-POLYPRENYL-1,4-BENZOQUINOL METHYLASE, MITOCHONDRIAL"/>
    <property type="match status" value="1"/>
</dbReference>
<dbReference type="CDD" id="cd02440">
    <property type="entry name" value="AdoMet_MTases"/>
    <property type="match status" value="1"/>
</dbReference>
<keyword evidence="2" id="KW-0808">Transferase</keyword>
<dbReference type="OrthoDB" id="9787738at2"/>
<name>A0A497Z4Q4_9RHOB</name>